<sequence>MAITSYPFDSQVVTETQFSQMFREFQDSGVVTSYSSGSAFGVSAGSGMQVSVASGLAFVRGFMVQSTATENLTLPAAGTSARVDRIVLRLDPSTNSIVLAVLQGTAGSSTPTALTQTDTGIYEMELAQVAVGANVASITSTNITPMRPVVGTRVGSWATRTRPASPRTGQIGFNMTTSQWEFWNGTAWASLVATITWDSLSGVPASFVPAAHTHKWADLTDKPSTMPPSSHTHDWTQVTGKPSSFVPSAHGHAWEEISGKPDTYAPATHSHTWSSVTSKPSTFPPSSHSHSGYLEAGDTIAWANGSKQPHNNSASGPGTYYAVWVEGDGTFCRNTSSLRFKQNVRDIDIAPDAVLSLRPRVYDRRPKEDGGDYRRDEFGLIAEEVAETLPEIVTYDEQGRIDALRYDLLGVALLPVVQAQERRLRDLEERLAALEAA</sequence>
<dbReference type="Pfam" id="PF13884">
    <property type="entry name" value="Peptidase_S74"/>
    <property type="match status" value="1"/>
</dbReference>
<feature type="compositionally biased region" description="Low complexity" evidence="1">
    <location>
        <begin position="274"/>
        <end position="290"/>
    </location>
</feature>
<dbReference type="AlphaFoldDB" id="A0AB39M003"/>
<feature type="domain" description="Peptidase S74" evidence="2">
    <location>
        <begin position="336"/>
        <end position="431"/>
    </location>
</feature>
<evidence type="ECO:0000256" key="1">
    <source>
        <dbReference type="SAM" id="MobiDB-lite"/>
    </source>
</evidence>
<dbReference type="PROSITE" id="PS51688">
    <property type="entry name" value="ICA"/>
    <property type="match status" value="1"/>
</dbReference>
<protein>
    <submittedName>
        <fullName evidence="3">Tail fiber domain-containing protein</fullName>
    </submittedName>
</protein>
<dbReference type="EMBL" id="CP163431">
    <property type="protein sequence ID" value="XDP99354.1"/>
    <property type="molecule type" value="Genomic_DNA"/>
</dbReference>
<gene>
    <name evidence="3" type="ORF">AB5J58_03785</name>
</gene>
<organism evidence="3">
    <name type="scientific">Streptomyces sp. R08</name>
    <dbReference type="NCBI Taxonomy" id="3238624"/>
    <lineage>
        <taxon>Bacteria</taxon>
        <taxon>Bacillati</taxon>
        <taxon>Actinomycetota</taxon>
        <taxon>Actinomycetes</taxon>
        <taxon>Kitasatosporales</taxon>
        <taxon>Streptomycetaceae</taxon>
        <taxon>Streptomyces</taxon>
    </lineage>
</organism>
<accession>A0AB39M003</accession>
<evidence type="ECO:0000259" key="2">
    <source>
        <dbReference type="PROSITE" id="PS51688"/>
    </source>
</evidence>
<dbReference type="InterPro" id="IPR030392">
    <property type="entry name" value="S74_ICA"/>
</dbReference>
<evidence type="ECO:0000313" key="3">
    <source>
        <dbReference type="EMBL" id="XDP99354.1"/>
    </source>
</evidence>
<feature type="region of interest" description="Disordered" evidence="1">
    <location>
        <begin position="265"/>
        <end position="290"/>
    </location>
</feature>
<proteinExistence type="predicted"/>
<reference evidence="3" key="1">
    <citation type="submission" date="2024-07" db="EMBL/GenBank/DDBJ databases">
        <authorList>
            <person name="Yu S.T."/>
        </authorList>
    </citation>
    <scope>NUCLEOTIDE SEQUENCE</scope>
    <source>
        <strain evidence="3">R08</strain>
    </source>
</reference>
<dbReference type="RefSeq" id="WP_369186485.1">
    <property type="nucleotide sequence ID" value="NZ_CP163431.1"/>
</dbReference>
<name>A0AB39M003_9ACTN</name>